<dbReference type="AlphaFoldDB" id="A0A507ZWL8"/>
<dbReference type="InterPro" id="IPR001296">
    <property type="entry name" value="Glyco_trans_1"/>
</dbReference>
<dbReference type="SUPFAM" id="SSF53756">
    <property type="entry name" value="UDP-Glycosyltransferase/glycogen phosphorylase"/>
    <property type="match status" value="1"/>
</dbReference>
<evidence type="ECO:0000313" key="2">
    <source>
        <dbReference type="EMBL" id="TQD40098.1"/>
    </source>
</evidence>
<gene>
    <name evidence="2" type="ORF">FKR84_02575</name>
</gene>
<evidence type="ECO:0000259" key="1">
    <source>
        <dbReference type="Pfam" id="PF00534"/>
    </source>
</evidence>
<dbReference type="RefSeq" id="WP_141420628.1">
    <property type="nucleotide sequence ID" value="NZ_VIAR01000002.1"/>
</dbReference>
<sequence length="352" mass="40726">MRKQTVYILHKNGANSHYIGLRYLLEKQHIVLKYREFSVFGKMFKSAKKADWKSFKKQWVNLFFLLFLLFRKDKKVVLGIAPFDKKLKRLLPVLKNHQIYYHTSWTCWDKSFHPKKNKSEKIFKVWKDFLEEKTNHIFCVSKTSKQSLLENYKIPSQKISTVFHSVNPLFFKKSAQSKIPKSFIYIGRMLPEKGIEELIGFFAAAENKALQLSLIGSGKLENLAEEAAKNNANISFTSHIADKDKLVELLGKHEFLLLNSKKTRKWEELFGMVLIEAMAQGVIPIAAKHSGPKEIITEKTGILFTEGKVEEAILKALELPEVTYKDLEKNGKEEAKNFSVKKIALNWQSILD</sequence>
<keyword evidence="2" id="KW-0808">Transferase</keyword>
<proteinExistence type="predicted"/>
<dbReference type="CDD" id="cd03801">
    <property type="entry name" value="GT4_PimA-like"/>
    <property type="match status" value="1"/>
</dbReference>
<dbReference type="Pfam" id="PF00534">
    <property type="entry name" value="Glycos_transf_1"/>
    <property type="match status" value="1"/>
</dbReference>
<organism evidence="2 3">
    <name type="scientific">Haloflavibacter putidus</name>
    <dbReference type="NCBI Taxonomy" id="2576776"/>
    <lineage>
        <taxon>Bacteria</taxon>
        <taxon>Pseudomonadati</taxon>
        <taxon>Bacteroidota</taxon>
        <taxon>Flavobacteriia</taxon>
        <taxon>Flavobacteriales</taxon>
        <taxon>Flavobacteriaceae</taxon>
        <taxon>Haloflavibacter</taxon>
    </lineage>
</organism>
<feature type="domain" description="Glycosyl transferase family 1" evidence="1">
    <location>
        <begin position="171"/>
        <end position="333"/>
    </location>
</feature>
<dbReference type="Proteomes" id="UP000317169">
    <property type="component" value="Unassembled WGS sequence"/>
</dbReference>
<accession>A0A507ZWL8</accession>
<dbReference type="InterPro" id="IPR050194">
    <property type="entry name" value="Glycosyltransferase_grp1"/>
</dbReference>
<dbReference type="Gene3D" id="3.40.50.2000">
    <property type="entry name" value="Glycogen Phosphorylase B"/>
    <property type="match status" value="2"/>
</dbReference>
<name>A0A507ZWL8_9FLAO</name>
<evidence type="ECO:0000313" key="3">
    <source>
        <dbReference type="Proteomes" id="UP000317169"/>
    </source>
</evidence>
<dbReference type="PANTHER" id="PTHR45947">
    <property type="entry name" value="SULFOQUINOVOSYL TRANSFERASE SQD2"/>
    <property type="match status" value="1"/>
</dbReference>
<comment type="caution">
    <text evidence="2">The sequence shown here is derived from an EMBL/GenBank/DDBJ whole genome shotgun (WGS) entry which is preliminary data.</text>
</comment>
<dbReference type="EMBL" id="VIAR01000002">
    <property type="protein sequence ID" value="TQD40098.1"/>
    <property type="molecule type" value="Genomic_DNA"/>
</dbReference>
<dbReference type="PANTHER" id="PTHR45947:SF3">
    <property type="entry name" value="SULFOQUINOVOSYL TRANSFERASE SQD2"/>
    <property type="match status" value="1"/>
</dbReference>
<protein>
    <submittedName>
        <fullName evidence="2">Glycosyltransferase family 4 protein</fullName>
    </submittedName>
</protein>
<dbReference type="OrthoDB" id="9811239at2"/>
<keyword evidence="3" id="KW-1185">Reference proteome</keyword>
<reference evidence="2 3" key="1">
    <citation type="submission" date="2019-06" db="EMBL/GenBank/DDBJ databases">
        <title>Flavibacter putida gen. nov., sp. nov., a novel marine bacterium of the family Flavobacteriaceae isolated from coastal seawater.</title>
        <authorList>
            <person name="Feng X."/>
        </authorList>
    </citation>
    <scope>NUCLEOTIDE SEQUENCE [LARGE SCALE GENOMIC DNA]</scope>
    <source>
        <strain evidence="2 3">PLHSN227</strain>
    </source>
</reference>
<dbReference type="GO" id="GO:0016757">
    <property type="term" value="F:glycosyltransferase activity"/>
    <property type="evidence" value="ECO:0007669"/>
    <property type="project" value="InterPro"/>
</dbReference>